<name>A0A436ZYR1_ARTFL</name>
<accession>A0A436ZYR1</accession>
<gene>
    <name evidence="3" type="ORF">DFL_005627</name>
</gene>
<dbReference type="AlphaFoldDB" id="A0A436ZYR1"/>
<feature type="compositionally biased region" description="Polar residues" evidence="1">
    <location>
        <begin position="60"/>
        <end position="69"/>
    </location>
</feature>
<comment type="caution">
    <text evidence="3">The sequence shown here is derived from an EMBL/GenBank/DDBJ whole genome shotgun (WGS) entry which is preliminary data.</text>
</comment>
<feature type="region of interest" description="Disordered" evidence="1">
    <location>
        <begin position="59"/>
        <end position="99"/>
    </location>
</feature>
<protein>
    <submittedName>
        <fullName evidence="3">Uncharacterized protein</fullName>
    </submittedName>
</protein>
<keyword evidence="2" id="KW-0732">Signal</keyword>
<feature type="signal peptide" evidence="2">
    <location>
        <begin position="1"/>
        <end position="20"/>
    </location>
</feature>
<feature type="chain" id="PRO_5019577272" evidence="2">
    <location>
        <begin position="21"/>
        <end position="129"/>
    </location>
</feature>
<organism evidence="3 4">
    <name type="scientific">Arthrobotrys flagrans</name>
    <name type="common">Nematode-trapping fungus</name>
    <name type="synonym">Trichothecium flagrans</name>
    <dbReference type="NCBI Taxonomy" id="97331"/>
    <lineage>
        <taxon>Eukaryota</taxon>
        <taxon>Fungi</taxon>
        <taxon>Dikarya</taxon>
        <taxon>Ascomycota</taxon>
        <taxon>Pezizomycotina</taxon>
        <taxon>Orbiliomycetes</taxon>
        <taxon>Orbiliales</taxon>
        <taxon>Orbiliaceae</taxon>
        <taxon>Arthrobotrys</taxon>
    </lineage>
</organism>
<dbReference type="RefSeq" id="XP_067489397.1">
    <property type="nucleotide sequence ID" value="XM_067634914.1"/>
</dbReference>
<dbReference type="Proteomes" id="UP000283090">
    <property type="component" value="Unassembled WGS sequence"/>
</dbReference>
<evidence type="ECO:0000256" key="1">
    <source>
        <dbReference type="SAM" id="MobiDB-lite"/>
    </source>
</evidence>
<proteinExistence type="predicted"/>
<sequence length="129" mass="14109">MLKVVWIALTAITLLASNLAQSTFITVFTTSGIENRNVKIKVLAIKTSTGVIRIVRKQETGTQSASEIISKQPESKGGGGRTSTRIYTEPSPSPSRSPPIPTFLFPLHLHLHPRVVRLPQVSQNGHLLF</sequence>
<dbReference type="VEuPathDB" id="FungiDB:DFL_005627"/>
<reference evidence="3 4" key="1">
    <citation type="submission" date="2019-01" db="EMBL/GenBank/DDBJ databases">
        <title>Intercellular communication is required for trap formation in the nematode-trapping fungus Duddingtonia flagrans.</title>
        <authorList>
            <person name="Youssar L."/>
            <person name="Wernet V."/>
            <person name="Hensel N."/>
            <person name="Hildebrandt H.-G."/>
            <person name="Fischer R."/>
        </authorList>
    </citation>
    <scope>NUCLEOTIDE SEQUENCE [LARGE SCALE GENOMIC DNA]</scope>
    <source>
        <strain evidence="3 4">CBS H-5679</strain>
    </source>
</reference>
<evidence type="ECO:0000313" key="4">
    <source>
        <dbReference type="Proteomes" id="UP000283090"/>
    </source>
</evidence>
<dbReference type="GeneID" id="93587938"/>
<evidence type="ECO:0000313" key="3">
    <source>
        <dbReference type="EMBL" id="RVD83853.1"/>
    </source>
</evidence>
<dbReference type="EMBL" id="SAEB01000007">
    <property type="protein sequence ID" value="RVD83853.1"/>
    <property type="molecule type" value="Genomic_DNA"/>
</dbReference>
<keyword evidence="4" id="KW-1185">Reference proteome</keyword>
<evidence type="ECO:0000256" key="2">
    <source>
        <dbReference type="SAM" id="SignalP"/>
    </source>
</evidence>